<comment type="caution">
    <text evidence="2">The sequence shown here is derived from an EMBL/GenBank/DDBJ whole genome shotgun (WGS) entry which is preliminary data.</text>
</comment>
<organism evidence="2 3">
    <name type="scientific">Ambrosia artemisiifolia</name>
    <name type="common">Common ragweed</name>
    <dbReference type="NCBI Taxonomy" id="4212"/>
    <lineage>
        <taxon>Eukaryota</taxon>
        <taxon>Viridiplantae</taxon>
        <taxon>Streptophyta</taxon>
        <taxon>Embryophyta</taxon>
        <taxon>Tracheophyta</taxon>
        <taxon>Spermatophyta</taxon>
        <taxon>Magnoliopsida</taxon>
        <taxon>eudicotyledons</taxon>
        <taxon>Gunneridae</taxon>
        <taxon>Pentapetalae</taxon>
        <taxon>asterids</taxon>
        <taxon>campanulids</taxon>
        <taxon>Asterales</taxon>
        <taxon>Asteraceae</taxon>
        <taxon>Asteroideae</taxon>
        <taxon>Heliantheae alliance</taxon>
        <taxon>Heliantheae</taxon>
        <taxon>Ambrosia</taxon>
    </lineage>
</organism>
<protein>
    <submittedName>
        <fullName evidence="2">Uncharacterized protein</fullName>
    </submittedName>
</protein>
<dbReference type="AlphaFoldDB" id="A0AAD5G372"/>
<dbReference type="InterPro" id="IPR050317">
    <property type="entry name" value="Plant_Fungal_Acyltransferase"/>
</dbReference>
<proteinExistence type="inferred from homology"/>
<feature type="non-terminal residue" evidence="2">
    <location>
        <position position="537"/>
    </location>
</feature>
<gene>
    <name evidence="2" type="ORF">M8C21_014945</name>
</gene>
<dbReference type="PANTHER" id="PTHR31642">
    <property type="entry name" value="TRICHOTHECENE 3-O-ACETYLTRANSFERASE"/>
    <property type="match status" value="1"/>
</dbReference>
<sequence>IKFGTSKGLSISNKKWFFRNGLIRSQHFLCHPLQPQPQTPIPHPTENLRNTCCGTTVSIVTQFRCNHHSSQLLTLAQGEKPLDYQVSIKDKDVIRAALAPKIEYWLPQSNLDLLLPPHVAPGVFFCYTKKDDASMSPETVMKTIKNSLAEVLSTFYLLAGEIVPNSRGEPEVLCNNNGVEFVHAQADVELKTIDLHHPDETVKGKLVPQINRGVLSVQVTEFKCGSIIVSCAFDHRIADGASVNMFLVAWTEYARFKKISNFPSFRRSILNPRRPPHYNTMYDKLYVHMSSLPPPPPPSFENKPCSRIYYICAESIKHLQCEASSKDTRRSKFQSFVAFIWKLIAQEGHNELNKSCRMGVVVNGRKYLNGNNEMESSMLANHFGNVVSIPYGVLSNHHIQEMHLNEVANKVNEFVAEATREEHFRGLIDWVELHRPQPAVARINLKLQENDGDTIVVSSGQGLPINDINFGWGEPCFGSYHFPWDGHTGYIATLPSVKMNGDWIVYAHLKQKHLDLIESRAHHVFNPISHDYYLRFH</sequence>
<dbReference type="Gene3D" id="3.30.559.10">
    <property type="entry name" value="Chloramphenicol acetyltransferase-like domain"/>
    <property type="match status" value="2"/>
</dbReference>
<evidence type="ECO:0000313" key="3">
    <source>
        <dbReference type="Proteomes" id="UP001206925"/>
    </source>
</evidence>
<dbReference type="PANTHER" id="PTHR31642:SF272">
    <property type="entry name" value="ALCOHOL O-ACETYLTRANSFERASE"/>
    <property type="match status" value="1"/>
</dbReference>
<dbReference type="GO" id="GO:0016747">
    <property type="term" value="F:acyltransferase activity, transferring groups other than amino-acyl groups"/>
    <property type="evidence" value="ECO:0007669"/>
    <property type="project" value="TreeGrafter"/>
</dbReference>
<name>A0AAD5G372_AMBAR</name>
<dbReference type="InterPro" id="IPR023213">
    <property type="entry name" value="CAT-like_dom_sf"/>
</dbReference>
<reference evidence="2" key="1">
    <citation type="submission" date="2022-06" db="EMBL/GenBank/DDBJ databases">
        <title>Uncovering the hologenomic basis of an extraordinary plant invasion.</title>
        <authorList>
            <person name="Bieker V.C."/>
            <person name="Martin M.D."/>
            <person name="Gilbert T."/>
            <person name="Hodgins K."/>
            <person name="Battlay P."/>
            <person name="Petersen B."/>
            <person name="Wilson J."/>
        </authorList>
    </citation>
    <scope>NUCLEOTIDE SEQUENCE</scope>
    <source>
        <strain evidence="2">AA19_3_7</strain>
        <tissue evidence="2">Leaf</tissue>
    </source>
</reference>
<dbReference type="EMBL" id="JAMZMK010011427">
    <property type="protein sequence ID" value="KAI7727164.1"/>
    <property type="molecule type" value="Genomic_DNA"/>
</dbReference>
<dbReference type="Proteomes" id="UP001206925">
    <property type="component" value="Unassembled WGS sequence"/>
</dbReference>
<keyword evidence="3" id="KW-1185">Reference proteome</keyword>
<comment type="similarity">
    <text evidence="1">Belongs to the plant acyltransferase family.</text>
</comment>
<accession>A0AAD5G372</accession>
<dbReference type="Pfam" id="PF02458">
    <property type="entry name" value="Transferase"/>
    <property type="match status" value="1"/>
</dbReference>
<evidence type="ECO:0000256" key="1">
    <source>
        <dbReference type="ARBA" id="ARBA00009861"/>
    </source>
</evidence>
<evidence type="ECO:0000313" key="2">
    <source>
        <dbReference type="EMBL" id="KAI7727164.1"/>
    </source>
</evidence>